<feature type="transmembrane region" description="Helical" evidence="19">
    <location>
        <begin position="78"/>
        <end position="98"/>
    </location>
</feature>
<dbReference type="GO" id="GO:0015254">
    <property type="term" value="F:glycerol channel activity"/>
    <property type="evidence" value="ECO:0007669"/>
    <property type="project" value="TreeGrafter"/>
</dbReference>
<feature type="transmembrane region" description="Helical" evidence="19">
    <location>
        <begin position="185"/>
        <end position="204"/>
    </location>
</feature>
<evidence type="ECO:0000256" key="4">
    <source>
        <dbReference type="ARBA" id="ARBA00022448"/>
    </source>
</evidence>
<evidence type="ECO:0000256" key="2">
    <source>
        <dbReference type="ARBA" id="ARBA00006175"/>
    </source>
</evidence>
<comment type="catalytic activity">
    <reaction evidence="13">
        <text>H2O(in) = H2O(out)</text>
        <dbReference type="Rhea" id="RHEA:29667"/>
        <dbReference type="ChEBI" id="CHEBI:15377"/>
    </reaction>
</comment>
<dbReference type="PANTHER" id="PTHR43829:SF7">
    <property type="entry name" value="AQUAPORIN-3"/>
    <property type="match status" value="1"/>
</dbReference>
<evidence type="ECO:0000256" key="13">
    <source>
        <dbReference type="ARBA" id="ARBA00034651"/>
    </source>
</evidence>
<reference evidence="21" key="3">
    <citation type="submission" date="2022-01" db="EMBL/GenBank/DDBJ databases">
        <authorList>
            <person name="Rubenstein D.R."/>
        </authorList>
    </citation>
    <scope>NUCLEOTIDE SEQUENCE</scope>
    <source>
        <strain evidence="21">SS15</strain>
        <tissue evidence="21">Liver</tissue>
    </source>
</reference>
<dbReference type="EMBL" id="JADDUC010000179">
    <property type="protein sequence ID" value="KAG0116281.1"/>
    <property type="molecule type" value="Genomic_DNA"/>
</dbReference>
<evidence type="ECO:0000256" key="17">
    <source>
        <dbReference type="ARBA" id="ARBA00049716"/>
    </source>
</evidence>
<protein>
    <recommendedName>
        <fullName evidence="3">Aquaporin-3</fullName>
    </recommendedName>
    <alternativeName>
        <fullName evidence="11">Aquaglyceroporin-3</fullName>
    </alternativeName>
</protein>
<dbReference type="PRINTS" id="PR00783">
    <property type="entry name" value="MINTRINSICP"/>
</dbReference>
<reference evidence="21 22" key="2">
    <citation type="journal article" date="2021" name="J. Hered.">
        <title>Feather Gene Expression Elucidates the Developmental Basis of Plumage Iridescence in African Starlings.</title>
        <authorList>
            <person name="Rubenstein D.R."/>
            <person name="Corvelo A."/>
            <person name="MacManes M.D."/>
            <person name="Maia R."/>
            <person name="Narzisi G."/>
            <person name="Rousaki A."/>
            <person name="Vandenabeele P."/>
            <person name="Shawkey M.D."/>
            <person name="Solomon J."/>
        </authorList>
    </citation>
    <scope>NUCLEOTIDE SEQUENCE [LARGE SCALE GENOMIC DNA]</scope>
    <source>
        <strain evidence="21">SS15</strain>
    </source>
</reference>
<dbReference type="OrthoDB" id="3222at2759"/>
<dbReference type="GO" id="GO:0015250">
    <property type="term" value="F:water channel activity"/>
    <property type="evidence" value="ECO:0007669"/>
    <property type="project" value="TreeGrafter"/>
</dbReference>
<dbReference type="InterPro" id="IPR023275">
    <property type="entry name" value="Aquaporin_3"/>
</dbReference>
<evidence type="ECO:0000256" key="10">
    <source>
        <dbReference type="ARBA" id="ARBA00023180"/>
    </source>
</evidence>
<evidence type="ECO:0000256" key="16">
    <source>
        <dbReference type="ARBA" id="ARBA00049592"/>
    </source>
</evidence>
<comment type="catalytic activity">
    <reaction evidence="15">
        <text>glycerol(in) = glycerol(out)</text>
        <dbReference type="Rhea" id="RHEA:29675"/>
        <dbReference type="ChEBI" id="CHEBI:17754"/>
    </reaction>
</comment>
<dbReference type="GO" id="GO:0015204">
    <property type="term" value="F:urea transmembrane transporter activity"/>
    <property type="evidence" value="ECO:0007669"/>
    <property type="project" value="TreeGrafter"/>
</dbReference>
<evidence type="ECO:0000256" key="3">
    <source>
        <dbReference type="ARBA" id="ARBA00020971"/>
    </source>
</evidence>
<evidence type="ECO:0000313" key="22">
    <source>
        <dbReference type="Proteomes" id="UP000618051"/>
    </source>
</evidence>
<comment type="function">
    <text evidence="16">Aquaglyceroporins form homotetrameric transmembrane channels, with each monomer independently mediating glycerol and water transport across the plasma membrane along their osmotic gradient. Could also be permeable to urea. Also participates in cell permeability to H2O2 and H2O2-mediated signaling. In skin, transports glycerol to the epidermis and stratum corneum, where it maintains hydration, elasticity, and supports lipid biosynthesis for barrier repair. In kidney, contributes to the reabsorption of water, helping the body maintain proper fluid balance.</text>
</comment>
<evidence type="ECO:0000256" key="6">
    <source>
        <dbReference type="ARBA" id="ARBA00022692"/>
    </source>
</evidence>
<evidence type="ECO:0000256" key="5">
    <source>
        <dbReference type="ARBA" id="ARBA00022475"/>
    </source>
</evidence>
<feature type="transmembrane region" description="Helical" evidence="19">
    <location>
        <begin position="216"/>
        <end position="238"/>
    </location>
</feature>
<comment type="catalytic activity">
    <reaction evidence="12">
        <text>urea(in) = urea(out)</text>
        <dbReference type="Rhea" id="RHEA:32799"/>
        <dbReference type="ChEBI" id="CHEBI:16199"/>
    </reaction>
</comment>
<dbReference type="InterPro" id="IPR050363">
    <property type="entry name" value="MIP/Aquaporin"/>
</dbReference>
<dbReference type="InterPro" id="IPR023271">
    <property type="entry name" value="Aquaporin-like"/>
</dbReference>
<comment type="caution">
    <text evidence="20">The sequence shown here is derived from an EMBL/GenBank/DDBJ whole genome shotgun (WGS) entry which is preliminary data.</text>
</comment>
<dbReference type="GO" id="GO:0016323">
    <property type="term" value="C:basolateral plasma membrane"/>
    <property type="evidence" value="ECO:0007669"/>
    <property type="project" value="UniProtKB-SubCell"/>
</dbReference>
<organism evidence="20">
    <name type="scientific">Lamprotornis superbus</name>
    <dbReference type="NCBI Taxonomy" id="245042"/>
    <lineage>
        <taxon>Eukaryota</taxon>
        <taxon>Metazoa</taxon>
        <taxon>Chordata</taxon>
        <taxon>Craniata</taxon>
        <taxon>Vertebrata</taxon>
        <taxon>Euteleostomi</taxon>
        <taxon>Archelosauria</taxon>
        <taxon>Archosauria</taxon>
        <taxon>Dinosauria</taxon>
        <taxon>Saurischia</taxon>
        <taxon>Theropoda</taxon>
        <taxon>Coelurosauria</taxon>
        <taxon>Aves</taxon>
        <taxon>Neognathae</taxon>
        <taxon>Neoaves</taxon>
        <taxon>Telluraves</taxon>
        <taxon>Australaves</taxon>
        <taxon>Passeriformes</taxon>
        <taxon>Sturnidae</taxon>
        <taxon>Lamprotornis</taxon>
    </lineage>
</organism>
<evidence type="ECO:0000256" key="18">
    <source>
        <dbReference type="RuleBase" id="RU000477"/>
    </source>
</evidence>
<keyword evidence="8 19" id="KW-1133">Transmembrane helix</keyword>
<feature type="transmembrane region" description="Helical" evidence="19">
    <location>
        <begin position="127"/>
        <end position="148"/>
    </location>
</feature>
<dbReference type="PRINTS" id="PR02015">
    <property type="entry name" value="AQUAPORIN3"/>
</dbReference>
<dbReference type="FunFam" id="1.20.1080.10:FF:000005">
    <property type="entry name" value="Aquaporin 3"/>
    <property type="match status" value="1"/>
</dbReference>
<evidence type="ECO:0000256" key="7">
    <source>
        <dbReference type="ARBA" id="ARBA00022737"/>
    </source>
</evidence>
<evidence type="ECO:0000256" key="14">
    <source>
        <dbReference type="ARBA" id="ARBA00047305"/>
    </source>
</evidence>
<evidence type="ECO:0000313" key="20">
    <source>
        <dbReference type="EMBL" id="KAG0116281.1"/>
    </source>
</evidence>
<dbReference type="NCBIfam" id="TIGR00861">
    <property type="entry name" value="MIP"/>
    <property type="match status" value="1"/>
</dbReference>
<proteinExistence type="inferred from homology"/>
<keyword evidence="7" id="KW-0677">Repeat</keyword>
<evidence type="ECO:0000256" key="8">
    <source>
        <dbReference type="ARBA" id="ARBA00022989"/>
    </source>
</evidence>
<dbReference type="CDD" id="cd00333">
    <property type="entry name" value="MIP"/>
    <property type="match status" value="1"/>
</dbReference>
<comment type="subunit">
    <text evidence="17">Homotetramer; each monomer provides an independent glycerol/water pore. Could also exist in other oligomeric states.</text>
</comment>
<dbReference type="Proteomes" id="UP000618051">
    <property type="component" value="Unassembled WGS sequence"/>
</dbReference>
<dbReference type="Gene3D" id="1.20.1080.10">
    <property type="entry name" value="Glycerol uptake facilitator protein"/>
    <property type="match status" value="1"/>
</dbReference>
<keyword evidence="22" id="KW-1185">Reference proteome</keyword>
<comment type="similarity">
    <text evidence="2 18">Belongs to the MIP/aquaporin (TC 1.A.8) family.</text>
</comment>
<keyword evidence="5" id="KW-1003">Cell membrane</keyword>
<feature type="transmembrane region" description="Helical" evidence="19">
    <location>
        <begin position="268"/>
        <end position="287"/>
    </location>
</feature>
<dbReference type="SUPFAM" id="SSF81338">
    <property type="entry name" value="Aquaporin-like"/>
    <property type="match status" value="1"/>
</dbReference>
<evidence type="ECO:0000256" key="15">
    <source>
        <dbReference type="ARBA" id="ARBA00049405"/>
    </source>
</evidence>
<dbReference type="AlphaFoldDB" id="A0A835TRJ4"/>
<accession>A0A835TRJ4</accession>
<evidence type="ECO:0000256" key="19">
    <source>
        <dbReference type="SAM" id="Phobius"/>
    </source>
</evidence>
<reference evidence="20" key="1">
    <citation type="submission" date="2020-10" db="EMBL/GenBank/DDBJ databases">
        <title>Feather gene expression reveals the developmental basis of iridescence in African starlings.</title>
        <authorList>
            <person name="Rubenstein D.R."/>
        </authorList>
    </citation>
    <scope>NUCLEOTIDE SEQUENCE</scope>
    <source>
        <strain evidence="20">SS15</strain>
        <tissue evidence="20">Liver</tissue>
    </source>
</reference>
<keyword evidence="9 19" id="KW-0472">Membrane</keyword>
<dbReference type="PANTHER" id="PTHR43829">
    <property type="entry name" value="AQUAPORIN OR AQUAGLYCEROPORIN RELATED"/>
    <property type="match status" value="1"/>
</dbReference>
<evidence type="ECO:0000256" key="12">
    <source>
        <dbReference type="ARBA" id="ARBA00033993"/>
    </source>
</evidence>
<comment type="subcellular location">
    <subcellularLocation>
        <location evidence="1">Basolateral cell membrane</location>
        <topology evidence="1">Multi-pass membrane protein</topology>
    </subcellularLocation>
</comment>
<feature type="transmembrane region" description="Helical" evidence="19">
    <location>
        <begin position="49"/>
        <end position="72"/>
    </location>
</feature>
<dbReference type="EMBL" id="JADDUC020000004">
    <property type="protein sequence ID" value="KAI1240249.1"/>
    <property type="molecule type" value="Genomic_DNA"/>
</dbReference>
<evidence type="ECO:0000256" key="1">
    <source>
        <dbReference type="ARBA" id="ARBA00004554"/>
    </source>
</evidence>
<gene>
    <name evidence="21" type="ORF">IHE44_0011707</name>
    <name evidence="20" type="ORF">IHE44_004255</name>
</gene>
<name>A0A835TRJ4_9PASS</name>
<comment type="catalytic activity">
    <reaction evidence="14">
        <text>H2O2(out) = H2O2(in)</text>
        <dbReference type="Rhea" id="RHEA:74375"/>
        <dbReference type="ChEBI" id="CHEBI:16240"/>
    </reaction>
</comment>
<evidence type="ECO:0000256" key="9">
    <source>
        <dbReference type="ARBA" id="ARBA00023136"/>
    </source>
</evidence>
<sequence length="379" mass="41261">MIVNLRALCIPETSLKHLTSTSTAMGRQKDVLATIEEHLRIRNKLVRQALAECLGTLILVLFGCGSVAQIILSRGTHGGFLTVNLAFGFAVTLGILIAGQVSGGHLNPAVTFAMCLLAREPWIKLPIYALAQTLGAFLGAGIVFGLYYDAIWAFDNNHLTVVGKNATAGIFATYPSEHLNVVNGFFDQFIGTASLIVCVLAIVDPYNNPIPTGLEAFTVGFVVLVIGTSMGFNSGYAVNPARDFGPRLFTAIAGWGTEVFRVGKPSHWWWVPVVAPFLGAVAGVIVYQLTIGCHDEPSPPASEQETVKLANVKHKERLGEEEKIIYLHMDFIVQRRPGIFHGGGRWRYSQKTKTSSEDKDQSCKAPEEPWVNHMDALQV</sequence>
<dbReference type="InterPro" id="IPR000425">
    <property type="entry name" value="MIP"/>
</dbReference>
<keyword evidence="4 18" id="KW-0813">Transport</keyword>
<evidence type="ECO:0000256" key="11">
    <source>
        <dbReference type="ARBA" id="ARBA00033020"/>
    </source>
</evidence>
<dbReference type="Pfam" id="PF00230">
    <property type="entry name" value="MIP"/>
    <property type="match status" value="1"/>
</dbReference>
<evidence type="ECO:0000313" key="21">
    <source>
        <dbReference type="EMBL" id="KAI1240249.1"/>
    </source>
</evidence>
<keyword evidence="6 18" id="KW-0812">Transmembrane</keyword>
<dbReference type="PROSITE" id="PS00221">
    <property type="entry name" value="MIP"/>
    <property type="match status" value="1"/>
</dbReference>
<keyword evidence="10" id="KW-0325">Glycoprotein</keyword>
<dbReference type="InterPro" id="IPR022357">
    <property type="entry name" value="MIP_CS"/>
</dbReference>